<dbReference type="Gene3D" id="3.20.20.20">
    <property type="entry name" value="Dihydropteroate synthase-like"/>
    <property type="match status" value="1"/>
</dbReference>
<keyword evidence="7" id="KW-0808">Transferase</keyword>
<dbReference type="PROSITE" id="PS00793">
    <property type="entry name" value="DHPS_2"/>
    <property type="match status" value="1"/>
</dbReference>
<keyword evidence="10" id="KW-0289">Folate biosynthesis</keyword>
<dbReference type="PROSITE" id="PS50972">
    <property type="entry name" value="PTERIN_BINDING"/>
    <property type="match status" value="1"/>
</dbReference>
<dbReference type="Pfam" id="PF00809">
    <property type="entry name" value="Pterin_bind"/>
    <property type="match status" value="1"/>
</dbReference>
<dbReference type="GO" id="GO:0004156">
    <property type="term" value="F:dihydropteroate synthase activity"/>
    <property type="evidence" value="ECO:0007669"/>
    <property type="project" value="UniProtKB-EC"/>
</dbReference>
<proteinExistence type="inferred from homology"/>
<evidence type="ECO:0000256" key="6">
    <source>
        <dbReference type="ARBA" id="ARBA00016919"/>
    </source>
</evidence>
<dbReference type="GO" id="GO:0046654">
    <property type="term" value="P:tetrahydrofolate biosynthetic process"/>
    <property type="evidence" value="ECO:0007669"/>
    <property type="project" value="TreeGrafter"/>
</dbReference>
<evidence type="ECO:0000256" key="11">
    <source>
        <dbReference type="ARBA" id="ARBA00030193"/>
    </source>
</evidence>
<dbReference type="NCBIfam" id="TIGR01496">
    <property type="entry name" value="DHPS"/>
    <property type="match status" value="1"/>
</dbReference>
<keyword evidence="9" id="KW-0460">Magnesium</keyword>
<comment type="similarity">
    <text evidence="4">Belongs to the DHPS family.</text>
</comment>
<evidence type="ECO:0000256" key="2">
    <source>
        <dbReference type="ARBA" id="ARBA00001946"/>
    </source>
</evidence>
<evidence type="ECO:0000256" key="10">
    <source>
        <dbReference type="ARBA" id="ARBA00022909"/>
    </source>
</evidence>
<comment type="cofactor">
    <cofactor evidence="2">
        <name>Mg(2+)</name>
        <dbReference type="ChEBI" id="CHEBI:18420"/>
    </cofactor>
</comment>
<keyword evidence="8" id="KW-0479">Metal-binding</keyword>
<protein>
    <recommendedName>
        <fullName evidence="6">Dihydropteroate synthase</fullName>
        <ecNumber evidence="5">2.5.1.15</ecNumber>
    </recommendedName>
    <alternativeName>
        <fullName evidence="11">Dihydropteroate pyrophosphorylase</fullName>
    </alternativeName>
</protein>
<dbReference type="InterPro" id="IPR045031">
    <property type="entry name" value="DHP_synth-like"/>
</dbReference>
<evidence type="ECO:0000313" key="14">
    <source>
        <dbReference type="Proteomes" id="UP000319783"/>
    </source>
</evidence>
<comment type="caution">
    <text evidence="13">The sequence shown here is derived from an EMBL/GenBank/DDBJ whole genome shotgun (WGS) entry which is preliminary data.</text>
</comment>
<dbReference type="InterPro" id="IPR006390">
    <property type="entry name" value="DHP_synth_dom"/>
</dbReference>
<name>A0A533Q844_9BACT</name>
<dbReference type="PANTHER" id="PTHR20941">
    <property type="entry name" value="FOLATE SYNTHESIS PROTEINS"/>
    <property type="match status" value="1"/>
</dbReference>
<dbReference type="SUPFAM" id="SSF51717">
    <property type="entry name" value="Dihydropteroate synthetase-like"/>
    <property type="match status" value="1"/>
</dbReference>
<evidence type="ECO:0000313" key="13">
    <source>
        <dbReference type="EMBL" id="TLD40795.1"/>
    </source>
</evidence>
<evidence type="ECO:0000256" key="1">
    <source>
        <dbReference type="ARBA" id="ARBA00000012"/>
    </source>
</evidence>
<evidence type="ECO:0000256" key="5">
    <source>
        <dbReference type="ARBA" id="ARBA00012458"/>
    </source>
</evidence>
<dbReference type="GO" id="GO:0046656">
    <property type="term" value="P:folic acid biosynthetic process"/>
    <property type="evidence" value="ECO:0007669"/>
    <property type="project" value="UniProtKB-KW"/>
</dbReference>
<comment type="catalytic activity">
    <reaction evidence="1">
        <text>(7,8-dihydropterin-6-yl)methyl diphosphate + 4-aminobenzoate = 7,8-dihydropteroate + diphosphate</text>
        <dbReference type="Rhea" id="RHEA:19949"/>
        <dbReference type="ChEBI" id="CHEBI:17836"/>
        <dbReference type="ChEBI" id="CHEBI:17839"/>
        <dbReference type="ChEBI" id="CHEBI:33019"/>
        <dbReference type="ChEBI" id="CHEBI:72950"/>
        <dbReference type="EC" id="2.5.1.15"/>
    </reaction>
</comment>
<dbReference type="Proteomes" id="UP000319783">
    <property type="component" value="Unassembled WGS sequence"/>
</dbReference>
<evidence type="ECO:0000256" key="7">
    <source>
        <dbReference type="ARBA" id="ARBA00022679"/>
    </source>
</evidence>
<reference evidence="13 14" key="1">
    <citation type="submission" date="2019-04" db="EMBL/GenBank/DDBJ databases">
        <title>Genome of a novel bacterium Candidatus Jettenia ecosi reconstructed from metagenome of an anammox bioreactor.</title>
        <authorList>
            <person name="Mardanov A.V."/>
            <person name="Beletsky A.V."/>
            <person name="Ravin N.V."/>
            <person name="Botchkova E.A."/>
            <person name="Litti Y.V."/>
            <person name="Nozhevnikova A.N."/>
        </authorList>
    </citation>
    <scope>NUCLEOTIDE SEQUENCE [LARGE SCALE GENOMIC DNA]</scope>
    <source>
        <strain evidence="13">J2</strain>
    </source>
</reference>
<dbReference type="AlphaFoldDB" id="A0A533Q844"/>
<accession>A0A533Q844</accession>
<evidence type="ECO:0000256" key="3">
    <source>
        <dbReference type="ARBA" id="ARBA00004763"/>
    </source>
</evidence>
<dbReference type="PANTHER" id="PTHR20941:SF1">
    <property type="entry name" value="FOLIC ACID SYNTHESIS PROTEIN FOL1"/>
    <property type="match status" value="1"/>
</dbReference>
<evidence type="ECO:0000259" key="12">
    <source>
        <dbReference type="PROSITE" id="PS50972"/>
    </source>
</evidence>
<evidence type="ECO:0000256" key="9">
    <source>
        <dbReference type="ARBA" id="ARBA00022842"/>
    </source>
</evidence>
<dbReference type="GO" id="GO:0005829">
    <property type="term" value="C:cytosol"/>
    <property type="evidence" value="ECO:0007669"/>
    <property type="project" value="TreeGrafter"/>
</dbReference>
<dbReference type="CDD" id="cd00739">
    <property type="entry name" value="DHPS"/>
    <property type="match status" value="1"/>
</dbReference>
<sequence length="397" mass="44341">MREVAIVNIPRIVGYSYLEGVTCEIQNTNKAGKDKQQPEQNESYVLKFDNLSPYAYKLLKSKSLCNNSTSLFDHSNKLLYITRRQLEYSMSCNTEQSDESIERAIVDTIDNFKKEFFDISYPRGVLHLGNKTHVMGILNVTPDSFYDGKRYTMLQDAISRAHKMVEEGADIIDVGGESTRPGADPLSVAEEIKRVIPVIKELSKQIRKPISIDTYKAKVAEKAIHAGASMINDIGGLLKDKQMAKIAAEAKVPVVIMHKKGTPKTMQKHPIRKNLLSEILAYLRRSVSLAIDAGIERDKIILDPGIGFGKTLEHNLEILKRLRELRSMGLPLLVGTSRKRFIGAVLNVSAQESLYGTLATLAVAVMNGAHIVRVHDVHEAVQIVTMCDAMRNVKNKR</sequence>
<comment type="pathway">
    <text evidence="3">Cofactor biosynthesis; tetrahydrofolate biosynthesis; 7,8-dihydrofolate from 2-amino-4-hydroxy-6-hydroxymethyl-7,8-dihydropteridine diphosphate and 4-aminobenzoate: step 1/2.</text>
</comment>
<dbReference type="InterPro" id="IPR011005">
    <property type="entry name" value="Dihydropteroate_synth-like_sf"/>
</dbReference>
<dbReference type="EC" id="2.5.1.15" evidence="5"/>
<gene>
    <name evidence="13" type="ORF">JETT_2949</name>
</gene>
<dbReference type="InterPro" id="IPR000489">
    <property type="entry name" value="Pterin-binding_dom"/>
</dbReference>
<organism evidence="13 14">
    <name type="scientific">Candidatus Jettenia ecosi</name>
    <dbReference type="NCBI Taxonomy" id="2494326"/>
    <lineage>
        <taxon>Bacteria</taxon>
        <taxon>Pseudomonadati</taxon>
        <taxon>Planctomycetota</taxon>
        <taxon>Candidatus Brocadiia</taxon>
        <taxon>Candidatus Brocadiales</taxon>
        <taxon>Candidatus Brocadiaceae</taxon>
        <taxon>Candidatus Jettenia</taxon>
    </lineage>
</organism>
<evidence type="ECO:0000256" key="4">
    <source>
        <dbReference type="ARBA" id="ARBA00009503"/>
    </source>
</evidence>
<dbReference type="EMBL" id="SULG01000080">
    <property type="protein sequence ID" value="TLD40795.1"/>
    <property type="molecule type" value="Genomic_DNA"/>
</dbReference>
<feature type="domain" description="Pterin-binding" evidence="12">
    <location>
        <begin position="132"/>
        <end position="385"/>
    </location>
</feature>
<dbReference type="GO" id="GO:0046872">
    <property type="term" value="F:metal ion binding"/>
    <property type="evidence" value="ECO:0007669"/>
    <property type="project" value="UniProtKB-KW"/>
</dbReference>
<dbReference type="FunFam" id="3.20.20.20:FF:000006">
    <property type="entry name" value="Dihydropteroate synthase"/>
    <property type="match status" value="1"/>
</dbReference>
<evidence type="ECO:0000256" key="8">
    <source>
        <dbReference type="ARBA" id="ARBA00022723"/>
    </source>
</evidence>